<dbReference type="Gene3D" id="3.10.100.10">
    <property type="entry name" value="Mannose-Binding Protein A, subunit A"/>
    <property type="match status" value="1"/>
</dbReference>
<evidence type="ECO:0000256" key="5">
    <source>
        <dbReference type="ARBA" id="ARBA00023157"/>
    </source>
</evidence>
<feature type="non-terminal residue" evidence="8">
    <location>
        <position position="236"/>
    </location>
</feature>
<dbReference type="InterPro" id="IPR033992">
    <property type="entry name" value="NKR-like_CTLD"/>
</dbReference>
<dbReference type="GO" id="GO:0009986">
    <property type="term" value="C:cell surface"/>
    <property type="evidence" value="ECO:0007669"/>
    <property type="project" value="TreeGrafter"/>
</dbReference>
<dbReference type="EMBL" id="VXAK01003195">
    <property type="protein sequence ID" value="NXK17439.1"/>
    <property type="molecule type" value="Genomic_DNA"/>
</dbReference>
<evidence type="ECO:0000313" key="8">
    <source>
        <dbReference type="EMBL" id="NXK17439.1"/>
    </source>
</evidence>
<gene>
    <name evidence="8" type="primary">Clec5a</name>
    <name evidence="8" type="ORF">AREINT_R15215</name>
</gene>
<keyword evidence="6" id="KW-0812">Transmembrane</keyword>
<comment type="caution">
    <text evidence="8">The sequence shown here is derived from an EMBL/GenBank/DDBJ whole genome shotgun (WGS) entry which is preliminary data.</text>
</comment>
<comment type="subcellular location">
    <subcellularLocation>
        <location evidence="1">Membrane</location>
        <topology evidence="1">Single-pass type II membrane protein</topology>
    </subcellularLocation>
</comment>
<dbReference type="InterPro" id="IPR016186">
    <property type="entry name" value="C-type_lectin-like/link_sf"/>
</dbReference>
<dbReference type="GO" id="GO:0030246">
    <property type="term" value="F:carbohydrate binding"/>
    <property type="evidence" value="ECO:0007669"/>
    <property type="project" value="UniProtKB-KW"/>
</dbReference>
<dbReference type="InterPro" id="IPR001304">
    <property type="entry name" value="C-type_lectin-like"/>
</dbReference>
<sequence length="236" mass="26656">MSENIIYADLNLTKSTRPRLQKVTDVQGPTYAEVKVQSLDTNTPASCTASVGTSRSSRTRVAVFVALIILLLVLAVCLIILYLPTAGSSPGPKRSSNTSEEALGCLSAWERHEGKCYFFSQSEEIKDWNASRKECTEMNSDLVIIDDQDELNYLFSRSEGHYYFLGLTYFAREKKWKWINDMELSTDMFNIERNYSDYFCAVVGFGKVETESCSGSSTTRNMCEKTANILEEQKEN</sequence>
<keyword evidence="3" id="KW-0735">Signal-anchor</keyword>
<organism evidence="8 9">
    <name type="scientific">Arenaria interpres</name>
    <name type="common">Ruddy turnstone</name>
    <name type="synonym">Tringa interpres</name>
    <dbReference type="NCBI Taxonomy" id="54971"/>
    <lineage>
        <taxon>Eukaryota</taxon>
        <taxon>Metazoa</taxon>
        <taxon>Chordata</taxon>
        <taxon>Craniata</taxon>
        <taxon>Vertebrata</taxon>
        <taxon>Euteleostomi</taxon>
        <taxon>Archelosauria</taxon>
        <taxon>Archosauria</taxon>
        <taxon>Dinosauria</taxon>
        <taxon>Saurischia</taxon>
        <taxon>Theropoda</taxon>
        <taxon>Coelurosauria</taxon>
        <taxon>Aves</taxon>
        <taxon>Neognathae</taxon>
        <taxon>Neoaves</taxon>
        <taxon>Charadriiformes</taxon>
        <taxon>Scolopacidae</taxon>
        <taxon>Arenaria</taxon>
    </lineage>
</organism>
<evidence type="ECO:0000256" key="1">
    <source>
        <dbReference type="ARBA" id="ARBA00004606"/>
    </source>
</evidence>
<evidence type="ECO:0000256" key="4">
    <source>
        <dbReference type="ARBA" id="ARBA00022989"/>
    </source>
</evidence>
<dbReference type="PROSITE" id="PS50041">
    <property type="entry name" value="C_TYPE_LECTIN_2"/>
    <property type="match status" value="1"/>
</dbReference>
<feature type="transmembrane region" description="Helical" evidence="6">
    <location>
        <begin position="61"/>
        <end position="83"/>
    </location>
</feature>
<keyword evidence="9" id="KW-1185">Reference proteome</keyword>
<dbReference type="Proteomes" id="UP000541811">
    <property type="component" value="Unassembled WGS sequence"/>
</dbReference>
<protein>
    <submittedName>
        <fullName evidence="8">CLC5A protein</fullName>
    </submittedName>
</protein>
<feature type="non-terminal residue" evidence="8">
    <location>
        <position position="1"/>
    </location>
</feature>
<keyword evidence="6" id="KW-0472">Membrane</keyword>
<dbReference type="SUPFAM" id="SSF56436">
    <property type="entry name" value="C-type lectin-like"/>
    <property type="match status" value="1"/>
</dbReference>
<dbReference type="PANTHER" id="PTHR46784:SF1">
    <property type="entry name" value="KILLER CELL LECTIN-LIKE RECEPTOR SUBFAMILY B MEMBER 1"/>
    <property type="match status" value="1"/>
</dbReference>
<dbReference type="InterPro" id="IPR016187">
    <property type="entry name" value="CTDL_fold"/>
</dbReference>
<evidence type="ECO:0000259" key="7">
    <source>
        <dbReference type="PROSITE" id="PS50041"/>
    </source>
</evidence>
<evidence type="ECO:0000313" key="9">
    <source>
        <dbReference type="Proteomes" id="UP000541811"/>
    </source>
</evidence>
<feature type="domain" description="C-type lectin" evidence="7">
    <location>
        <begin position="112"/>
        <end position="214"/>
    </location>
</feature>
<dbReference type="GO" id="GO:0042269">
    <property type="term" value="P:regulation of natural killer cell mediated cytotoxicity"/>
    <property type="evidence" value="ECO:0007669"/>
    <property type="project" value="TreeGrafter"/>
</dbReference>
<dbReference type="AlphaFoldDB" id="A0A7L0HCI5"/>
<proteinExistence type="predicted"/>
<keyword evidence="2" id="KW-0430">Lectin</keyword>
<reference evidence="8 9" key="1">
    <citation type="submission" date="2019-09" db="EMBL/GenBank/DDBJ databases">
        <title>Bird 10,000 Genomes (B10K) Project - Family phase.</title>
        <authorList>
            <person name="Zhang G."/>
        </authorList>
    </citation>
    <scope>NUCLEOTIDE SEQUENCE [LARGE SCALE GENOMIC DNA]</scope>
    <source>
        <strain evidence="8">B10K-DU-005-73</strain>
        <tissue evidence="8">Liver</tissue>
    </source>
</reference>
<name>A0A7L0HCI5_AREIN</name>
<dbReference type="PANTHER" id="PTHR46784">
    <property type="entry name" value="KILLER CELL LECTIN-LIKE RECEPTOR SUBFAMILY B MEMBER 1"/>
    <property type="match status" value="1"/>
</dbReference>
<dbReference type="SMART" id="SM00034">
    <property type="entry name" value="CLECT"/>
    <property type="match status" value="1"/>
</dbReference>
<evidence type="ECO:0000256" key="6">
    <source>
        <dbReference type="SAM" id="Phobius"/>
    </source>
</evidence>
<keyword evidence="5" id="KW-1015">Disulfide bond</keyword>
<dbReference type="InterPro" id="IPR051527">
    <property type="entry name" value="KLR_subfamily_B"/>
</dbReference>
<accession>A0A7L0HCI5</accession>
<dbReference type="GO" id="GO:0038023">
    <property type="term" value="F:signaling receptor activity"/>
    <property type="evidence" value="ECO:0007669"/>
    <property type="project" value="TreeGrafter"/>
</dbReference>
<dbReference type="CDD" id="cd03593">
    <property type="entry name" value="CLECT_NK_receptors_like"/>
    <property type="match status" value="1"/>
</dbReference>
<evidence type="ECO:0000256" key="3">
    <source>
        <dbReference type="ARBA" id="ARBA00022968"/>
    </source>
</evidence>
<evidence type="ECO:0000256" key="2">
    <source>
        <dbReference type="ARBA" id="ARBA00022734"/>
    </source>
</evidence>
<keyword evidence="4 6" id="KW-1133">Transmembrane helix</keyword>
<dbReference type="GO" id="GO:0005886">
    <property type="term" value="C:plasma membrane"/>
    <property type="evidence" value="ECO:0007669"/>
    <property type="project" value="TreeGrafter"/>
</dbReference>
<dbReference type="Pfam" id="PF00059">
    <property type="entry name" value="Lectin_C"/>
    <property type="match status" value="1"/>
</dbReference>